<evidence type="ECO:0000259" key="10">
    <source>
        <dbReference type="Pfam" id="PF02749"/>
    </source>
</evidence>
<dbReference type="InterPro" id="IPR013785">
    <property type="entry name" value="Aldolase_TIM"/>
</dbReference>
<feature type="domain" description="Quinolinate phosphoribosyl transferase N-terminal" evidence="10">
    <location>
        <begin position="19"/>
        <end position="120"/>
    </location>
</feature>
<dbReference type="NCBIfam" id="NF006415">
    <property type="entry name" value="PRK08662.1"/>
    <property type="match status" value="1"/>
</dbReference>
<keyword evidence="12" id="KW-1185">Reference proteome</keyword>
<evidence type="ECO:0000256" key="2">
    <source>
        <dbReference type="ARBA" id="ARBA00013236"/>
    </source>
</evidence>
<sequence length="402" mass="43855">MSIFHIASDKKIKSGKTTDVYFARTEEILEAEGKYDINVIAEVTSGSLPDDWLWGVLSGIDEVAALFEDVPVNVWTLPEGTIFRPYDLDGVRVPLLVIEGPYGEFSSLETPMLGLLCHSSGVTTKSARVRKVAGDKNILAFGIRRMHPALAPMLDRAAYVGGFDGVSSVAGAEEIGKEPMGTMPHALIIVFRDQVEAWKAFDNHISKDIPRIALIDTYSDEKEEAIKAAEALKDKLDGVRLDTPSSRRGDFAKLVREVRWELDIRGFEHVDIVVSGGLDEYSIPPLIDAGAESFGVGTSVTNAPVMDLAMDIVEIDGEFAAKRGKLGGRKEVWRCMDCLGNIVTVADVEKPKCSECGGETESALELLVEDGEIVKDLPSPDEVRGRVIDQLKNFELDLSDAS</sequence>
<evidence type="ECO:0000256" key="5">
    <source>
        <dbReference type="ARBA" id="ARBA00022642"/>
    </source>
</evidence>
<keyword evidence="6 11" id="KW-0808">Transferase</keyword>
<name>A0A133UML6_9EURY</name>
<dbReference type="InterPro" id="IPR037128">
    <property type="entry name" value="Quinolinate_PRibosylTase_N_sf"/>
</dbReference>
<dbReference type="EMBL" id="LHXQ01000003">
    <property type="protein sequence ID" value="KXA95472.1"/>
    <property type="molecule type" value="Genomic_DNA"/>
</dbReference>
<dbReference type="PATRIC" id="fig|1698266.3.peg.282"/>
<dbReference type="Gene3D" id="3.20.20.70">
    <property type="entry name" value="Aldolase class I"/>
    <property type="match status" value="1"/>
</dbReference>
<dbReference type="InterPro" id="IPR002638">
    <property type="entry name" value="Quinolinate_PRibosylTrfase_C"/>
</dbReference>
<dbReference type="GO" id="GO:0004516">
    <property type="term" value="F:nicotinate phosphoribosyltransferase activity"/>
    <property type="evidence" value="ECO:0007669"/>
    <property type="project" value="UniProtKB-EC"/>
</dbReference>
<dbReference type="Proteomes" id="UP000070155">
    <property type="component" value="Unassembled WGS sequence"/>
</dbReference>
<evidence type="ECO:0000256" key="3">
    <source>
        <dbReference type="ARBA" id="ARBA00022553"/>
    </source>
</evidence>
<dbReference type="PANTHER" id="PTHR43202">
    <property type="entry name" value="NICOTINATE-NUCLEOTIDE PYROPHOSPHORYLASE"/>
    <property type="match status" value="1"/>
</dbReference>
<comment type="catalytic activity">
    <reaction evidence="7">
        <text>5-phospho-alpha-D-ribose 1-diphosphate + nicotinate + ATP + H2O = nicotinate beta-D-ribonucleotide + ADP + phosphate + diphosphate</text>
        <dbReference type="Rhea" id="RHEA:36163"/>
        <dbReference type="ChEBI" id="CHEBI:15377"/>
        <dbReference type="ChEBI" id="CHEBI:30616"/>
        <dbReference type="ChEBI" id="CHEBI:32544"/>
        <dbReference type="ChEBI" id="CHEBI:33019"/>
        <dbReference type="ChEBI" id="CHEBI:43474"/>
        <dbReference type="ChEBI" id="CHEBI:57502"/>
        <dbReference type="ChEBI" id="CHEBI:58017"/>
        <dbReference type="ChEBI" id="CHEBI:456216"/>
        <dbReference type="EC" id="6.3.4.21"/>
    </reaction>
</comment>
<evidence type="ECO:0000256" key="6">
    <source>
        <dbReference type="ARBA" id="ARBA00022679"/>
    </source>
</evidence>
<evidence type="ECO:0000256" key="4">
    <source>
        <dbReference type="ARBA" id="ARBA00022598"/>
    </source>
</evidence>
<keyword evidence="11" id="KW-0328">Glycosyltransferase</keyword>
<dbReference type="InterPro" id="IPR035809">
    <property type="entry name" value="NAPRTase_arc-type"/>
</dbReference>
<dbReference type="SUPFAM" id="SSF51690">
    <property type="entry name" value="Nicotinate/Quinolinate PRTase C-terminal domain-like"/>
    <property type="match status" value="1"/>
</dbReference>
<keyword evidence="4 11" id="KW-0436">Ligase</keyword>
<dbReference type="SUPFAM" id="SSF54675">
    <property type="entry name" value="Nicotinate/Quinolinate PRTase N-terminal domain-like"/>
    <property type="match status" value="1"/>
</dbReference>
<evidence type="ECO:0000256" key="8">
    <source>
        <dbReference type="SAM" id="Coils"/>
    </source>
</evidence>
<evidence type="ECO:0000259" key="9">
    <source>
        <dbReference type="Pfam" id="PF01729"/>
    </source>
</evidence>
<proteinExistence type="predicted"/>
<evidence type="ECO:0000313" key="12">
    <source>
        <dbReference type="Proteomes" id="UP000070155"/>
    </source>
</evidence>
<feature type="coiled-coil region" evidence="8">
    <location>
        <begin position="215"/>
        <end position="242"/>
    </location>
</feature>
<dbReference type="PANTHER" id="PTHR43202:SF1">
    <property type="entry name" value="NICOTINATE PHOSPHORIBOSYLTRANSFERASE"/>
    <property type="match status" value="1"/>
</dbReference>
<gene>
    <name evidence="11" type="ORF">AKJ36_00475</name>
</gene>
<accession>A0A133UML6</accession>
<dbReference type="InterPro" id="IPR007229">
    <property type="entry name" value="Nic_PRibTrfase-Fam"/>
</dbReference>
<dbReference type="EC" id="6.3.4.21" evidence="2"/>
<evidence type="ECO:0000256" key="7">
    <source>
        <dbReference type="ARBA" id="ARBA00048668"/>
    </source>
</evidence>
<dbReference type="Pfam" id="PF01729">
    <property type="entry name" value="QRPTase_C"/>
    <property type="match status" value="1"/>
</dbReference>
<dbReference type="UniPathway" id="UPA00253">
    <property type="reaction ID" value="UER00457"/>
</dbReference>
<reference evidence="11 12" key="1">
    <citation type="journal article" date="2016" name="Sci. Rep.">
        <title>Metabolic traits of an uncultured archaeal lineage -MSBL1- from brine pools of the Red Sea.</title>
        <authorList>
            <person name="Mwirichia R."/>
            <person name="Alam I."/>
            <person name="Rashid M."/>
            <person name="Vinu M."/>
            <person name="Ba-Alawi W."/>
            <person name="Anthony Kamau A."/>
            <person name="Kamanda Ngugi D."/>
            <person name="Goker M."/>
            <person name="Klenk H.P."/>
            <person name="Bajic V."/>
            <person name="Stingl U."/>
        </authorList>
    </citation>
    <scope>NUCLEOTIDE SEQUENCE [LARGE SCALE GENOMIC DNA]</scope>
    <source>
        <strain evidence="11">SCGC-AAA259I07</strain>
    </source>
</reference>
<comment type="caution">
    <text evidence="11">The sequence shown here is derived from an EMBL/GenBank/DDBJ whole genome shotgun (WGS) entry which is preliminary data.</text>
</comment>
<keyword evidence="3" id="KW-0597">Phosphoprotein</keyword>
<dbReference type="GO" id="GO:0004514">
    <property type="term" value="F:nicotinate-nucleotide diphosphorylase (carboxylating) activity"/>
    <property type="evidence" value="ECO:0007669"/>
    <property type="project" value="InterPro"/>
</dbReference>
<dbReference type="Gene3D" id="3.90.1170.20">
    <property type="entry name" value="Quinolinate phosphoribosyl transferase, N-terminal domain"/>
    <property type="match status" value="1"/>
</dbReference>
<dbReference type="GO" id="GO:0009435">
    <property type="term" value="P:NAD+ biosynthetic process"/>
    <property type="evidence" value="ECO:0007669"/>
    <property type="project" value="UniProtKB-UniPathway"/>
</dbReference>
<dbReference type="InterPro" id="IPR053190">
    <property type="entry name" value="NAPRTase-like"/>
</dbReference>
<dbReference type="CDD" id="cd01571">
    <property type="entry name" value="NAPRTase_B"/>
    <property type="match status" value="1"/>
</dbReference>
<protein>
    <recommendedName>
        <fullName evidence="2">nicotinate phosphoribosyltransferase</fullName>
        <ecNumber evidence="2">6.3.4.21</ecNumber>
    </recommendedName>
</protein>
<keyword evidence="5" id="KW-0662">Pyridine nucleotide biosynthesis</keyword>
<comment type="pathway">
    <text evidence="1">Cofactor biosynthesis; NAD(+) biosynthesis; nicotinate D-ribonucleotide from nicotinate: step 1/1.</text>
</comment>
<evidence type="ECO:0000313" key="11">
    <source>
        <dbReference type="EMBL" id="KXA95472.1"/>
    </source>
</evidence>
<dbReference type="InterPro" id="IPR022412">
    <property type="entry name" value="Quinolinate_PRibosylTrfase_N"/>
</dbReference>
<dbReference type="AlphaFoldDB" id="A0A133UML6"/>
<organism evidence="11 12">
    <name type="scientific">candidate division MSBL1 archaeon SCGC-AAA259I07</name>
    <dbReference type="NCBI Taxonomy" id="1698266"/>
    <lineage>
        <taxon>Archaea</taxon>
        <taxon>Methanobacteriati</taxon>
        <taxon>Methanobacteriota</taxon>
        <taxon>candidate division MSBL1</taxon>
    </lineage>
</organism>
<evidence type="ECO:0000256" key="1">
    <source>
        <dbReference type="ARBA" id="ARBA00004952"/>
    </source>
</evidence>
<keyword evidence="8" id="KW-0175">Coiled coil</keyword>
<feature type="domain" description="Quinolinate phosphoribosyl transferase C-terminal" evidence="9">
    <location>
        <begin position="122"/>
        <end position="311"/>
    </location>
</feature>
<dbReference type="InterPro" id="IPR036068">
    <property type="entry name" value="Nicotinate_pribotase-like_C"/>
</dbReference>
<dbReference type="PIRSF" id="PIRSF000484">
    <property type="entry name" value="NAPRT"/>
    <property type="match status" value="1"/>
</dbReference>
<dbReference type="Pfam" id="PF02749">
    <property type="entry name" value="QRPTase_N"/>
    <property type="match status" value="1"/>
</dbReference>